<feature type="domain" description="DUF7041" evidence="1">
    <location>
        <begin position="33"/>
        <end position="114"/>
    </location>
</feature>
<protein>
    <recommendedName>
        <fullName evidence="1">DUF7041 domain-containing protein</fullName>
    </recommendedName>
</protein>
<evidence type="ECO:0000313" key="2">
    <source>
        <dbReference type="EMBL" id="CAH2106744.1"/>
    </source>
</evidence>
<reference evidence="2" key="1">
    <citation type="submission" date="2022-03" db="EMBL/GenBank/DDBJ databases">
        <authorList>
            <person name="Tunstrom K."/>
        </authorList>
    </citation>
    <scope>NUCLEOTIDE SEQUENCE</scope>
</reference>
<proteinExistence type="predicted"/>
<evidence type="ECO:0000313" key="3">
    <source>
        <dbReference type="Proteomes" id="UP001153954"/>
    </source>
</evidence>
<evidence type="ECO:0000259" key="1">
    <source>
        <dbReference type="Pfam" id="PF23055"/>
    </source>
</evidence>
<dbReference type="PANTHER" id="PTHR33327:SF3">
    <property type="entry name" value="RNA-DIRECTED DNA POLYMERASE"/>
    <property type="match status" value="1"/>
</dbReference>
<dbReference type="EMBL" id="CAKOGL010000029">
    <property type="protein sequence ID" value="CAH2106744.1"/>
    <property type="molecule type" value="Genomic_DNA"/>
</dbReference>
<dbReference type="Pfam" id="PF23055">
    <property type="entry name" value="DUF7041"/>
    <property type="match status" value="1"/>
</dbReference>
<dbReference type="InterPro" id="IPR055469">
    <property type="entry name" value="DUF7041"/>
</dbReference>
<sequence>MSIPVGQQSKMNVPSTPQNDAVELASVTVSSRLPEFLCDQPRLWFVQSDAVLGPQKHSDDAKFNLIVSKLNKNIIKQVSDILLNPPETKKYETLKARLLTVYEESETSKFQKLCQDL</sequence>
<organism evidence="2 3">
    <name type="scientific">Euphydryas editha</name>
    <name type="common">Edith's checkerspot</name>
    <dbReference type="NCBI Taxonomy" id="104508"/>
    <lineage>
        <taxon>Eukaryota</taxon>
        <taxon>Metazoa</taxon>
        <taxon>Ecdysozoa</taxon>
        <taxon>Arthropoda</taxon>
        <taxon>Hexapoda</taxon>
        <taxon>Insecta</taxon>
        <taxon>Pterygota</taxon>
        <taxon>Neoptera</taxon>
        <taxon>Endopterygota</taxon>
        <taxon>Lepidoptera</taxon>
        <taxon>Glossata</taxon>
        <taxon>Ditrysia</taxon>
        <taxon>Papilionoidea</taxon>
        <taxon>Nymphalidae</taxon>
        <taxon>Nymphalinae</taxon>
        <taxon>Euphydryas</taxon>
    </lineage>
</organism>
<name>A0AAU9V9G6_EUPED</name>
<gene>
    <name evidence="2" type="ORF">EEDITHA_LOCUS20838</name>
</gene>
<dbReference type="Proteomes" id="UP001153954">
    <property type="component" value="Unassembled WGS sequence"/>
</dbReference>
<accession>A0AAU9V9G6</accession>
<keyword evidence="3" id="KW-1185">Reference proteome</keyword>
<dbReference type="AlphaFoldDB" id="A0AAU9V9G6"/>
<comment type="caution">
    <text evidence="2">The sequence shown here is derived from an EMBL/GenBank/DDBJ whole genome shotgun (WGS) entry which is preliminary data.</text>
</comment>
<dbReference type="PANTHER" id="PTHR33327">
    <property type="entry name" value="ENDONUCLEASE"/>
    <property type="match status" value="1"/>
</dbReference>